<gene>
    <name evidence="1" type="ORF">CARN1_0508</name>
</gene>
<protein>
    <submittedName>
        <fullName evidence="1">Uncharacterized protein</fullName>
    </submittedName>
</protein>
<name>E6PHU0_9ZZZZ</name>
<proteinExistence type="predicted"/>
<reference evidence="1" key="1">
    <citation type="submission" date="2009-10" db="EMBL/GenBank/DDBJ databases">
        <title>Diversity of trophic interactions inside an arsenic-rich microbial ecosystem.</title>
        <authorList>
            <person name="Bertin P.N."/>
            <person name="Heinrich-Salmeron A."/>
            <person name="Pelletier E."/>
            <person name="Goulhen-Chollet F."/>
            <person name="Arsene-Ploetze F."/>
            <person name="Gallien S."/>
            <person name="Calteau A."/>
            <person name="Vallenet D."/>
            <person name="Casiot C."/>
            <person name="Chane-Woon-Ming B."/>
            <person name="Giloteaux L."/>
            <person name="Barakat M."/>
            <person name="Bonnefoy V."/>
            <person name="Bruneel O."/>
            <person name="Chandler M."/>
            <person name="Cleiss J."/>
            <person name="Duran R."/>
            <person name="Elbaz-Poulichet F."/>
            <person name="Fonknechten N."/>
            <person name="Lauga B."/>
            <person name="Mornico D."/>
            <person name="Ortet P."/>
            <person name="Schaeffer C."/>
            <person name="Siguier P."/>
            <person name="Alexander Thil Smith A."/>
            <person name="Van Dorsselaer A."/>
            <person name="Weissenbach J."/>
            <person name="Medigue C."/>
            <person name="Le Paslier D."/>
        </authorList>
    </citation>
    <scope>NUCLEOTIDE SEQUENCE</scope>
</reference>
<comment type="caution">
    <text evidence="1">The sequence shown here is derived from an EMBL/GenBank/DDBJ whole genome shotgun (WGS) entry which is preliminary data.</text>
</comment>
<evidence type="ECO:0000313" key="1">
    <source>
        <dbReference type="EMBL" id="CBH76028.1"/>
    </source>
</evidence>
<dbReference type="EMBL" id="CABL01000019">
    <property type="protein sequence ID" value="CBH76028.1"/>
    <property type="molecule type" value="Genomic_DNA"/>
</dbReference>
<sequence length="75" mass="8364">MKPTKKPRPTKMFAGAHKKATYTLPPDVLSAVDENWRFHETLDASLADSKSEYVADLIRRDAASKKAAPKTTKHP</sequence>
<dbReference type="AlphaFoldDB" id="E6PHU0"/>
<accession>E6PHU0</accession>
<organism evidence="1">
    <name type="scientific">mine drainage metagenome</name>
    <dbReference type="NCBI Taxonomy" id="410659"/>
    <lineage>
        <taxon>unclassified sequences</taxon>
        <taxon>metagenomes</taxon>
        <taxon>ecological metagenomes</taxon>
    </lineage>
</organism>